<reference evidence="6 7" key="2">
    <citation type="submission" date="2018-06" db="EMBL/GenBank/DDBJ databases">
        <authorList>
            <consortium name="Pathogen Informatics"/>
            <person name="Doyle S."/>
        </authorList>
    </citation>
    <scope>NUCLEOTIDE SEQUENCE [LARGE SCALE GENOMIC DNA]</scope>
    <source>
        <strain evidence="4 7">NCTC11978</strain>
        <strain evidence="3 6">NCTC12022</strain>
    </source>
</reference>
<keyword evidence="1" id="KW-0812">Transmembrane</keyword>
<gene>
    <name evidence="2" type="ORF">Lfee_0598</name>
    <name evidence="4" type="ORF">NCTC11978_02840</name>
    <name evidence="3" type="ORF">NCTC12022_03131</name>
</gene>
<protein>
    <recommendedName>
        <fullName evidence="8">Transmembrane protein</fullName>
    </recommendedName>
</protein>
<name>A0A0W0U5I8_9GAMM</name>
<reference evidence="2 5" key="1">
    <citation type="submission" date="2015-11" db="EMBL/GenBank/DDBJ databases">
        <title>Genomic analysis of 38 Legionella species identifies large and diverse effector repertoires.</title>
        <authorList>
            <person name="Burstein D."/>
            <person name="Amaro F."/>
            <person name="Zusman T."/>
            <person name="Lifshitz Z."/>
            <person name="Cohen O."/>
            <person name="Gilbert J.A."/>
            <person name="Pupko T."/>
            <person name="Shuman H.A."/>
            <person name="Segal G."/>
        </authorList>
    </citation>
    <scope>NUCLEOTIDE SEQUENCE [LARGE SCALE GENOMIC DNA]</scope>
    <source>
        <strain evidence="2 5">WO-44C</strain>
    </source>
</reference>
<evidence type="ECO:0008006" key="8">
    <source>
        <dbReference type="Google" id="ProtNLM"/>
    </source>
</evidence>
<dbReference type="Proteomes" id="UP000254033">
    <property type="component" value="Unassembled WGS sequence"/>
</dbReference>
<dbReference type="EMBL" id="UGNY01000001">
    <property type="protein sequence ID" value="STX39636.1"/>
    <property type="molecule type" value="Genomic_DNA"/>
</dbReference>
<evidence type="ECO:0000313" key="3">
    <source>
        <dbReference type="EMBL" id="SPX62372.1"/>
    </source>
</evidence>
<keyword evidence="1" id="KW-0472">Membrane</keyword>
<dbReference type="STRING" id="453.Lfee_0598"/>
<evidence type="ECO:0000313" key="6">
    <source>
        <dbReference type="Proteomes" id="UP000251942"/>
    </source>
</evidence>
<feature type="transmembrane region" description="Helical" evidence="1">
    <location>
        <begin position="12"/>
        <end position="30"/>
    </location>
</feature>
<dbReference type="Proteomes" id="UP000251942">
    <property type="component" value="Unassembled WGS sequence"/>
</dbReference>
<accession>A0A0W0U5I8</accession>
<evidence type="ECO:0000256" key="1">
    <source>
        <dbReference type="SAM" id="Phobius"/>
    </source>
</evidence>
<dbReference type="EMBL" id="UASS01000038">
    <property type="protein sequence ID" value="SPX62372.1"/>
    <property type="molecule type" value="Genomic_DNA"/>
</dbReference>
<dbReference type="AlphaFoldDB" id="A0A0W0U5I8"/>
<dbReference type="Proteomes" id="UP000054698">
    <property type="component" value="Unassembled WGS sequence"/>
</dbReference>
<sequence length="77" mass="8714">MNEKLQRLLENIVPFLMLGIAIALVIGLFIMFSYVLIWGLLIGGILWAISFVKSYFFPSSNTPAKTEGRVIEHNDKD</sequence>
<organism evidence="2 5">
    <name type="scientific">Legionella feeleii</name>
    <dbReference type="NCBI Taxonomy" id="453"/>
    <lineage>
        <taxon>Bacteria</taxon>
        <taxon>Pseudomonadati</taxon>
        <taxon>Pseudomonadota</taxon>
        <taxon>Gammaproteobacteria</taxon>
        <taxon>Legionellales</taxon>
        <taxon>Legionellaceae</taxon>
        <taxon>Legionella</taxon>
    </lineage>
</organism>
<evidence type="ECO:0000313" key="4">
    <source>
        <dbReference type="EMBL" id="STX39636.1"/>
    </source>
</evidence>
<evidence type="ECO:0000313" key="7">
    <source>
        <dbReference type="Proteomes" id="UP000254033"/>
    </source>
</evidence>
<evidence type="ECO:0000313" key="5">
    <source>
        <dbReference type="Proteomes" id="UP000054698"/>
    </source>
</evidence>
<keyword evidence="1" id="KW-1133">Transmembrane helix</keyword>
<dbReference type="RefSeq" id="WP_058443815.1">
    <property type="nucleotide sequence ID" value="NZ_CAAAHT010000028.1"/>
</dbReference>
<dbReference type="PATRIC" id="fig|453.4.peg.647"/>
<dbReference type="OrthoDB" id="5653660at2"/>
<feature type="transmembrane region" description="Helical" evidence="1">
    <location>
        <begin position="36"/>
        <end position="56"/>
    </location>
</feature>
<evidence type="ECO:0000313" key="2">
    <source>
        <dbReference type="EMBL" id="KTD02982.1"/>
    </source>
</evidence>
<proteinExistence type="predicted"/>
<keyword evidence="5" id="KW-1185">Reference proteome</keyword>
<dbReference type="EMBL" id="LNYB01000018">
    <property type="protein sequence ID" value="KTD02982.1"/>
    <property type="molecule type" value="Genomic_DNA"/>
</dbReference>